<dbReference type="AlphaFoldDB" id="A0A017S3P3"/>
<feature type="domain" description="ER-bound oxygenase mpaB/mpaB'/Rubber oxygenase catalytic" evidence="2">
    <location>
        <begin position="50"/>
        <end position="269"/>
    </location>
</feature>
<dbReference type="HOGENOM" id="CLU_059206_3_1_1"/>
<organism evidence="3 4">
    <name type="scientific">Aspergillus ruber (strain CBS 135680)</name>
    <dbReference type="NCBI Taxonomy" id="1388766"/>
    <lineage>
        <taxon>Eukaryota</taxon>
        <taxon>Fungi</taxon>
        <taxon>Dikarya</taxon>
        <taxon>Ascomycota</taxon>
        <taxon>Pezizomycotina</taxon>
        <taxon>Eurotiomycetes</taxon>
        <taxon>Eurotiomycetidae</taxon>
        <taxon>Eurotiales</taxon>
        <taxon>Aspergillaceae</taxon>
        <taxon>Aspergillus</taxon>
        <taxon>Aspergillus subgen. Aspergillus</taxon>
    </lineage>
</organism>
<name>A0A017S3P3_ASPRC</name>
<reference evidence="4" key="1">
    <citation type="journal article" date="2014" name="Nat. Commun.">
        <title>Genomic adaptations of the halophilic Dead Sea filamentous fungus Eurotium rubrum.</title>
        <authorList>
            <person name="Kis-Papo T."/>
            <person name="Weig A.R."/>
            <person name="Riley R."/>
            <person name="Persoh D."/>
            <person name="Salamov A."/>
            <person name="Sun H."/>
            <person name="Lipzen A."/>
            <person name="Wasser S.P."/>
            <person name="Rambold G."/>
            <person name="Grigoriev I.V."/>
            <person name="Nevo E."/>
        </authorList>
    </citation>
    <scope>NUCLEOTIDE SEQUENCE [LARGE SCALE GENOMIC DNA]</scope>
    <source>
        <strain evidence="4">CBS 135680</strain>
    </source>
</reference>
<evidence type="ECO:0000313" key="3">
    <source>
        <dbReference type="EMBL" id="EYE91633.1"/>
    </source>
</evidence>
<dbReference type="GeneID" id="63701014"/>
<dbReference type="OrthoDB" id="4444391at2759"/>
<dbReference type="Proteomes" id="UP000019804">
    <property type="component" value="Unassembled WGS sequence"/>
</dbReference>
<evidence type="ECO:0000256" key="1">
    <source>
        <dbReference type="SAM" id="MobiDB-lite"/>
    </source>
</evidence>
<gene>
    <name evidence="3" type="ORF">EURHEDRAFT_508375</name>
</gene>
<dbReference type="PANTHER" id="PTHR36151">
    <property type="entry name" value="BLR2777 PROTEIN"/>
    <property type="match status" value="1"/>
</dbReference>
<accession>A0A017S3P3</accession>
<dbReference type="STRING" id="1388766.A0A017S3P3"/>
<feature type="region of interest" description="Disordered" evidence="1">
    <location>
        <begin position="1"/>
        <end position="36"/>
    </location>
</feature>
<evidence type="ECO:0000259" key="2">
    <source>
        <dbReference type="Pfam" id="PF09995"/>
    </source>
</evidence>
<proteinExistence type="predicted"/>
<dbReference type="EMBL" id="KK088443">
    <property type="protein sequence ID" value="EYE91633.1"/>
    <property type="molecule type" value="Genomic_DNA"/>
</dbReference>
<dbReference type="Pfam" id="PF09995">
    <property type="entry name" value="MPAB_Lcp_cat"/>
    <property type="match status" value="1"/>
</dbReference>
<evidence type="ECO:0000313" key="4">
    <source>
        <dbReference type="Proteomes" id="UP000019804"/>
    </source>
</evidence>
<sequence length="299" mass="34335">MSEEIEKLPDEKSIPASLSSPDTHSDNASGKENGSQYPLDALDKLEILPHMLQEGILFAGAGSALLLQAALPDIRSDNEQHHNNLANELGDALQAILGYIACLVFGTRDEKRILLDLLARRQPPLKGSEYYTRRPDVHLWIAATLYATATDFYQRIYGRVNLKTAENAYKEYSLLCHVLGIPRGTWPENREAFWKYWDERIETLQVTDHANEFAKDLMYRTEFPRWVQTLKPFLRVITIEMLPPRIRKQYGLESTMGSRGLYRFTMGFSVAVYPALLKSVRGYPVQYYLKELRKHLNVI</sequence>
<dbReference type="RefSeq" id="XP_040635323.1">
    <property type="nucleotide sequence ID" value="XM_040785890.1"/>
</dbReference>
<protein>
    <recommendedName>
        <fullName evidence="2">ER-bound oxygenase mpaB/mpaB'/Rubber oxygenase catalytic domain-containing protein</fullName>
    </recommendedName>
</protein>
<dbReference type="InterPro" id="IPR018713">
    <property type="entry name" value="MPAB/Lcp_cat_dom"/>
</dbReference>
<feature type="compositionally biased region" description="Basic and acidic residues" evidence="1">
    <location>
        <begin position="1"/>
        <end position="13"/>
    </location>
</feature>
<keyword evidence="4" id="KW-1185">Reference proteome</keyword>
<dbReference type="GO" id="GO:0016491">
    <property type="term" value="F:oxidoreductase activity"/>
    <property type="evidence" value="ECO:0007669"/>
    <property type="project" value="InterPro"/>
</dbReference>
<feature type="compositionally biased region" description="Polar residues" evidence="1">
    <location>
        <begin position="16"/>
        <end position="36"/>
    </location>
</feature>
<dbReference type="PANTHER" id="PTHR36151:SF3">
    <property type="entry name" value="ER-BOUND OXYGENASE MPAB_MPAB'_RUBBER OXYGENASE CATALYTIC DOMAIN-CONTAINING PROTEIN"/>
    <property type="match status" value="1"/>
</dbReference>